<feature type="compositionally biased region" description="Polar residues" evidence="1">
    <location>
        <begin position="136"/>
        <end position="146"/>
    </location>
</feature>
<accession>A0A0G0TTV5</accession>
<keyword evidence="2" id="KW-1133">Transmembrane helix</keyword>
<dbReference type="STRING" id="1618408.UU23_C0001G0010"/>
<organism evidence="3 4">
    <name type="scientific">Candidatus Curtissbacteria bacterium GW2011_GWA1_40_9</name>
    <dbReference type="NCBI Taxonomy" id="1618408"/>
    <lineage>
        <taxon>Bacteria</taxon>
        <taxon>Candidatus Curtissiibacteriota</taxon>
    </lineage>
</organism>
<reference evidence="3 4" key="1">
    <citation type="journal article" date="2015" name="Nature">
        <title>rRNA introns, odd ribosomes, and small enigmatic genomes across a large radiation of phyla.</title>
        <authorList>
            <person name="Brown C.T."/>
            <person name="Hug L.A."/>
            <person name="Thomas B.C."/>
            <person name="Sharon I."/>
            <person name="Castelle C.J."/>
            <person name="Singh A."/>
            <person name="Wilkins M.J."/>
            <person name="Williams K.H."/>
            <person name="Banfield J.F."/>
        </authorList>
    </citation>
    <scope>NUCLEOTIDE SEQUENCE [LARGE SCALE GENOMIC DNA]</scope>
</reference>
<protein>
    <submittedName>
        <fullName evidence="3">Uncharacterized protein</fullName>
    </submittedName>
</protein>
<sequence length="179" mass="19096">MPYVILGIIVLIVSFVIALVSLVYEQRKVEERKSEEEGDLVVAANGGAGSMVPNVTQGQDTELPLGSSRLSTLSGANLPGDQTQLDSRVVASQTRDDDVWWNDLVGGSSGTGNVLPDSEEQKSILAIQEELARMTSAKTGTNSDQASLGGISDDKDSHQVRSKSFLSGEFSLADIRKKD</sequence>
<comment type="caution">
    <text evidence="3">The sequence shown here is derived from an EMBL/GenBank/DDBJ whole genome shotgun (WGS) entry which is preliminary data.</text>
</comment>
<proteinExistence type="predicted"/>
<dbReference type="EMBL" id="LBZV01000001">
    <property type="protein sequence ID" value="KKR78246.1"/>
    <property type="molecule type" value="Genomic_DNA"/>
</dbReference>
<keyword evidence="2" id="KW-0472">Membrane</keyword>
<name>A0A0G0TTV5_9BACT</name>
<evidence type="ECO:0000256" key="1">
    <source>
        <dbReference type="SAM" id="MobiDB-lite"/>
    </source>
</evidence>
<dbReference type="AlphaFoldDB" id="A0A0G0TTV5"/>
<evidence type="ECO:0000313" key="4">
    <source>
        <dbReference type="Proteomes" id="UP000034292"/>
    </source>
</evidence>
<evidence type="ECO:0000313" key="3">
    <source>
        <dbReference type="EMBL" id="KKR78246.1"/>
    </source>
</evidence>
<evidence type="ECO:0000256" key="2">
    <source>
        <dbReference type="SAM" id="Phobius"/>
    </source>
</evidence>
<keyword evidence="2" id="KW-0812">Transmembrane</keyword>
<feature type="region of interest" description="Disordered" evidence="1">
    <location>
        <begin position="136"/>
        <end position="163"/>
    </location>
</feature>
<gene>
    <name evidence="3" type="ORF">UU23_C0001G0010</name>
</gene>
<feature type="transmembrane region" description="Helical" evidence="2">
    <location>
        <begin position="6"/>
        <end position="24"/>
    </location>
</feature>
<dbReference type="Proteomes" id="UP000034292">
    <property type="component" value="Unassembled WGS sequence"/>
</dbReference>